<protein>
    <submittedName>
        <fullName evidence="1">Uncharacterized protein</fullName>
    </submittedName>
</protein>
<name>A0AC61S8W9_9EURY</name>
<dbReference type="EMBL" id="QYBA01000249">
    <property type="protein sequence ID" value="TKY91166.1"/>
    <property type="molecule type" value="Genomic_DNA"/>
</dbReference>
<reference evidence="1" key="1">
    <citation type="submission" date="2018-09" db="EMBL/GenBank/DDBJ databases">
        <title>A genomic encyclopedia of anaerobic methanotrophic archaea.</title>
        <authorList>
            <person name="Skennerton C.T."/>
            <person name="Chadwick G.L."/>
            <person name="Laso-Perez R."/>
            <person name="Leu A.O."/>
            <person name="Speth D.R."/>
            <person name="Yu H."/>
            <person name="Morgan-Lang C."/>
            <person name="Hatzenpichler R."/>
            <person name="Goudeau D."/>
            <person name="Malmstrom R."/>
            <person name="Woyke T."/>
            <person name="Hallam S."/>
            <person name="Tyson G.W."/>
            <person name="Wegener G."/>
            <person name="Boetius A."/>
            <person name="Orphan V.J."/>
        </authorList>
    </citation>
    <scope>NUCLEOTIDE SEQUENCE</scope>
    <source>
        <strain evidence="1">CONS3730D10UFb2</strain>
    </source>
</reference>
<organism evidence="1 2">
    <name type="scientific">Candidatus Methanomarinus sp</name>
    <dbReference type="NCBI Taxonomy" id="3386244"/>
    <lineage>
        <taxon>Archaea</taxon>
        <taxon>Methanobacteriati</taxon>
        <taxon>Methanobacteriota</taxon>
        <taxon>Stenosarchaea group</taxon>
        <taxon>Methanomicrobia</taxon>
        <taxon>Methanosarcinales</taxon>
        <taxon>ANME-2 cluster</taxon>
        <taxon>Candidatus Methanocomedenaceae</taxon>
        <taxon>Candidatus Methanomarinus</taxon>
    </lineage>
</organism>
<gene>
    <name evidence="1" type="ORF">C5S46_07270</name>
</gene>
<evidence type="ECO:0000313" key="1">
    <source>
        <dbReference type="EMBL" id="TKY91166.1"/>
    </source>
</evidence>
<dbReference type="Proteomes" id="UP000315423">
    <property type="component" value="Unassembled WGS sequence"/>
</dbReference>
<comment type="caution">
    <text evidence="1">The sequence shown here is derived from an EMBL/GenBank/DDBJ whole genome shotgun (WGS) entry which is preliminary data.</text>
</comment>
<proteinExistence type="predicted"/>
<accession>A0AC61S8W9</accession>
<evidence type="ECO:0000313" key="2">
    <source>
        <dbReference type="Proteomes" id="UP000315423"/>
    </source>
</evidence>
<sequence length="66" mass="8016">MYFNTKEHNQHQEPQQENDTSAALIKQLQEKDTQIEHLHILLQTTLNQNMITSPEDKPPWWKFWSR</sequence>